<accession>A0A7C5TI48</accession>
<dbReference type="GO" id="GO:0008270">
    <property type="term" value="F:zinc ion binding"/>
    <property type="evidence" value="ECO:0007669"/>
    <property type="project" value="UniProtKB-UniRule"/>
</dbReference>
<feature type="domain" description="tRNA-guanine(15) transglycosylase-like" evidence="7">
    <location>
        <begin position="8"/>
        <end position="333"/>
    </location>
</feature>
<dbReference type="InterPro" id="IPR036511">
    <property type="entry name" value="TGT-like_sf"/>
</dbReference>
<dbReference type="EMBL" id="DRZI01000274">
    <property type="protein sequence ID" value="HHP82280.1"/>
    <property type="molecule type" value="Genomic_DNA"/>
</dbReference>
<organism evidence="8">
    <name type="scientific">Ignisphaera aggregans</name>
    <dbReference type="NCBI Taxonomy" id="334771"/>
    <lineage>
        <taxon>Archaea</taxon>
        <taxon>Thermoproteota</taxon>
        <taxon>Thermoprotei</taxon>
        <taxon>Desulfurococcales</taxon>
        <taxon>Desulfurococcaceae</taxon>
        <taxon>Ignisphaera</taxon>
    </lineage>
</organism>
<proteinExistence type="inferred from homology"/>
<evidence type="ECO:0000313" key="8">
    <source>
        <dbReference type="EMBL" id="HHP82280.1"/>
    </source>
</evidence>
<evidence type="ECO:0000259" key="7">
    <source>
        <dbReference type="Pfam" id="PF01702"/>
    </source>
</evidence>
<dbReference type="NCBIfam" id="TIGR00432">
    <property type="entry name" value="arcsn_tRNA_tgt"/>
    <property type="match status" value="1"/>
</dbReference>
<dbReference type="GO" id="GO:0016763">
    <property type="term" value="F:pentosyltransferase activity"/>
    <property type="evidence" value="ECO:0007669"/>
    <property type="project" value="UniProtKB-UniRule"/>
</dbReference>
<feature type="active site" description="Nucleophile" evidence="6">
    <location>
        <position position="81"/>
    </location>
</feature>
<comment type="similarity">
    <text evidence="6">Belongs to the archaeosine tRNA-ribosyltransferase family.</text>
</comment>
<evidence type="ECO:0000256" key="5">
    <source>
        <dbReference type="ARBA" id="ARBA00022833"/>
    </source>
</evidence>
<keyword evidence="1 6" id="KW-0328">Glycosyltransferase</keyword>
<dbReference type="Gene3D" id="3.20.20.105">
    <property type="entry name" value="Queuine tRNA-ribosyltransferase-like"/>
    <property type="match status" value="1"/>
</dbReference>
<feature type="binding site" evidence="6">
    <location>
        <position position="116"/>
    </location>
    <ligand>
        <name>substrate</name>
    </ligand>
</feature>
<protein>
    <recommendedName>
        <fullName evidence="6">tRNA-guanine(15) transglycosylase</fullName>
        <ecNumber evidence="6">2.4.2.48</ecNumber>
    </recommendedName>
    <alternativeName>
        <fullName evidence="6">7-cyano-7-deazaguanine tRNA-ribosyltransferase</fullName>
    </alternativeName>
    <alternativeName>
        <fullName evidence="6">Archaeal tRNA-guanine transglycosylase</fullName>
    </alternativeName>
</protein>
<keyword evidence="4 6" id="KW-0479">Metal-binding</keyword>
<dbReference type="InterPro" id="IPR002616">
    <property type="entry name" value="tRNA_ribo_trans-like"/>
</dbReference>
<comment type="function">
    <text evidence="6">Exchanges the guanine residue with 7-cyano-7-deazaguanine (preQ0) at position 15 in the dihydrouridine loop (D-loop) of archaeal tRNAs.</text>
</comment>
<dbReference type="InterPro" id="IPR004804">
    <property type="entry name" value="TgtA"/>
</dbReference>
<dbReference type="SUPFAM" id="SSF51713">
    <property type="entry name" value="tRNA-guanine transglycosylase"/>
    <property type="match status" value="1"/>
</dbReference>
<dbReference type="HAMAP" id="MF_01634">
    <property type="entry name" value="TgtA_arch"/>
    <property type="match status" value="1"/>
</dbReference>
<evidence type="ECO:0000256" key="1">
    <source>
        <dbReference type="ARBA" id="ARBA00022676"/>
    </source>
</evidence>
<dbReference type="PANTHER" id="PTHR46499:SF1">
    <property type="entry name" value="QUEUINE TRNA-RIBOSYLTRANSFERASE"/>
    <property type="match status" value="1"/>
</dbReference>
<reference evidence="8" key="1">
    <citation type="journal article" date="2020" name="mSystems">
        <title>Genome- and Community-Level Interaction Insights into Carbon Utilization and Element Cycling Functions of Hydrothermarchaeota in Hydrothermal Sediment.</title>
        <authorList>
            <person name="Zhou Z."/>
            <person name="Liu Y."/>
            <person name="Xu W."/>
            <person name="Pan J."/>
            <person name="Luo Z.H."/>
            <person name="Li M."/>
        </authorList>
    </citation>
    <scope>NUCLEOTIDE SEQUENCE [LARGE SCALE GENOMIC DNA]</scope>
    <source>
        <strain evidence="9">SpSt-1</strain>
        <strain evidence="8">SpSt-1121</strain>
    </source>
</reference>
<gene>
    <name evidence="6 8" type="primary">tgtA</name>
    <name evidence="9" type="ORF">ENL47_06350</name>
    <name evidence="8" type="ORF">ENM84_06420</name>
</gene>
<keyword evidence="5 6" id="KW-0862">Zinc</keyword>
<dbReference type="AlphaFoldDB" id="A0A7C5TI48"/>
<evidence type="ECO:0000256" key="3">
    <source>
        <dbReference type="ARBA" id="ARBA00022694"/>
    </source>
</evidence>
<comment type="caution">
    <text evidence="8">The sequence shown here is derived from an EMBL/GenBank/DDBJ whole genome shotgun (WGS) entry which is preliminary data.</text>
</comment>
<comment type="caution">
    <text evidence="6">Lacks conserved residue(s) required for the propagation of feature annotation.</text>
</comment>
<dbReference type="Pfam" id="PF01702">
    <property type="entry name" value="TGT"/>
    <property type="match status" value="1"/>
</dbReference>
<comment type="cofactor">
    <cofactor evidence="6">
        <name>Zn(2+)</name>
        <dbReference type="ChEBI" id="CHEBI:29105"/>
    </cofactor>
    <text evidence="6">Binds 1 zinc ion per subunit.</text>
</comment>
<dbReference type="NCBIfam" id="TIGR00449">
    <property type="entry name" value="tgt_general"/>
    <property type="match status" value="1"/>
</dbReference>
<dbReference type="PANTHER" id="PTHR46499">
    <property type="entry name" value="QUEUINE TRNA-RIBOSYLTRANSFERASE"/>
    <property type="match status" value="1"/>
</dbReference>
<keyword evidence="3 6" id="KW-0819">tRNA processing</keyword>
<keyword evidence="2 6" id="KW-0808">Transferase</keyword>
<evidence type="ECO:0000256" key="2">
    <source>
        <dbReference type="ARBA" id="ARBA00022679"/>
    </source>
</evidence>
<feature type="binding site" evidence="6">
    <location>
        <position position="274"/>
    </location>
    <ligand>
        <name>Zn(2+)</name>
        <dbReference type="ChEBI" id="CHEBI:29105"/>
    </ligand>
</feature>
<dbReference type="EC" id="2.4.2.48" evidence="6"/>
<evidence type="ECO:0000256" key="6">
    <source>
        <dbReference type="HAMAP-Rule" id="MF_01634"/>
    </source>
</evidence>
<comment type="pathway">
    <text evidence="6">tRNA modification; archaeosine-tRNA biosynthesis.</text>
</comment>
<dbReference type="EMBL" id="DRUB01000122">
    <property type="protein sequence ID" value="HHR96421.1"/>
    <property type="molecule type" value="Genomic_DNA"/>
</dbReference>
<dbReference type="UniPathway" id="UPA00393"/>
<dbReference type="InterPro" id="IPR050076">
    <property type="entry name" value="ArchSynthase1/Queuine_TRR"/>
</dbReference>
<evidence type="ECO:0000256" key="4">
    <source>
        <dbReference type="ARBA" id="ARBA00022723"/>
    </source>
</evidence>
<dbReference type="GO" id="GO:0005737">
    <property type="term" value="C:cytoplasm"/>
    <property type="evidence" value="ECO:0007669"/>
    <property type="project" value="TreeGrafter"/>
</dbReference>
<comment type="catalytic activity">
    <reaction evidence="6">
        <text>guanosine(15) in tRNA + 7-cyano-7-carbaguanine = 7-cyano-7-carbaguanosine(15) in tRNA + guanine</text>
        <dbReference type="Rhea" id="RHEA:43164"/>
        <dbReference type="Rhea" id="RHEA-COMP:10371"/>
        <dbReference type="Rhea" id="RHEA-COMP:10372"/>
        <dbReference type="ChEBI" id="CHEBI:16235"/>
        <dbReference type="ChEBI" id="CHEBI:45075"/>
        <dbReference type="ChEBI" id="CHEBI:74269"/>
        <dbReference type="ChEBI" id="CHEBI:82850"/>
        <dbReference type="EC" id="2.4.2.48"/>
    </reaction>
</comment>
<name>A0A7C5TI48_9CREN</name>
<dbReference type="GO" id="GO:0002099">
    <property type="term" value="P:tRNA wobble guanine modification"/>
    <property type="evidence" value="ECO:0007669"/>
    <property type="project" value="TreeGrafter"/>
</dbReference>
<evidence type="ECO:0000313" key="9">
    <source>
        <dbReference type="EMBL" id="HHR96421.1"/>
    </source>
</evidence>
<feature type="binding site" evidence="6">
    <location>
        <position position="277"/>
    </location>
    <ligand>
        <name>Zn(2+)</name>
        <dbReference type="ChEBI" id="CHEBI:29105"/>
    </ligand>
</feature>
<sequence>MKDIDLAGRIGRLYTRQGYIETPYIFPVVDPILKNQYISLNDILSMGFNAIITNAYILKKHINTVVDIHKHLNFNGIIMTDSGAYQILRYGDIEVSNREIVLYQCEIKSDIGVILDIPTSYNVDRETALRSADETYRRAVEALDIVESCRGTLWTLPIQGGTHLDVLRQYAMKSVDVFYRGYSLYALGSPTTLLEQYEFDKIIDMIFTVRSVIPFSAPLHLFGAGHPLIIPFAIALGIDTMDSASYILYAKDNRYITSRGTYRLEDLRYLPCTCPICSKYSLEELQKASKDERTKLLALHNLYIILKEFKEVKQAIKECRLWEYLESKANSHPATRRAFEQVKRYVEFIYRHTPIVKPNAKAVFIISKDSIYNPKVMIPRRRIVERFSIEGECLNLIPYIYNGRKIPSIFNENESSKCINYVYIPILGIAPLKLVDHYPYSQFEFGLEIDGDVIDDLSYIILEKLLIERKMSKLAKVNIYICQDIEWHRKLYNRLANLTKSFKEINIEVVLKTIKC</sequence>
<feature type="binding site" evidence="6">
    <location>
        <position position="272"/>
    </location>
    <ligand>
        <name>Zn(2+)</name>
        <dbReference type="ChEBI" id="CHEBI:29105"/>
    </ligand>
</feature>